<evidence type="ECO:0000256" key="7">
    <source>
        <dbReference type="ARBA" id="ARBA00023163"/>
    </source>
</evidence>
<dbReference type="PROSITE" id="PS50157">
    <property type="entry name" value="ZINC_FINGER_C2H2_2"/>
    <property type="match status" value="2"/>
</dbReference>
<dbReference type="SMART" id="SM00355">
    <property type="entry name" value="ZnF_C2H2"/>
    <property type="match status" value="2"/>
</dbReference>
<evidence type="ECO:0000256" key="4">
    <source>
        <dbReference type="ARBA" id="ARBA00022771"/>
    </source>
</evidence>
<dbReference type="GO" id="GO:0003700">
    <property type="term" value="F:DNA-binding transcription factor activity"/>
    <property type="evidence" value="ECO:0007669"/>
    <property type="project" value="TreeGrafter"/>
</dbReference>
<evidence type="ECO:0000256" key="11">
    <source>
        <dbReference type="SAM" id="MobiDB-lite"/>
    </source>
</evidence>
<evidence type="ECO:0000256" key="6">
    <source>
        <dbReference type="ARBA" id="ARBA00023015"/>
    </source>
</evidence>
<comment type="caution">
    <text evidence="13">The sequence shown here is derived from an EMBL/GenBank/DDBJ whole genome shotgun (WGS) entry which is preliminary data.</text>
</comment>
<feature type="coiled-coil region" evidence="10">
    <location>
        <begin position="132"/>
        <end position="180"/>
    </location>
</feature>
<dbReference type="SUPFAM" id="SSF57667">
    <property type="entry name" value="beta-beta-alpha zinc fingers"/>
    <property type="match status" value="1"/>
</dbReference>
<dbReference type="Pfam" id="PF05557">
    <property type="entry name" value="MAD"/>
    <property type="match status" value="1"/>
</dbReference>
<dbReference type="PROSITE" id="PS00028">
    <property type="entry name" value="ZINC_FINGER_C2H2_1"/>
    <property type="match status" value="2"/>
</dbReference>
<dbReference type="GO" id="GO:0007094">
    <property type="term" value="P:mitotic spindle assembly checkpoint signaling"/>
    <property type="evidence" value="ECO:0007669"/>
    <property type="project" value="InterPro"/>
</dbReference>
<protein>
    <recommendedName>
        <fullName evidence="12">C2H2-type domain-containing protein</fullName>
    </recommendedName>
</protein>
<dbReference type="EMBL" id="JADWDJ010000007">
    <property type="protein sequence ID" value="KAG5277725.1"/>
    <property type="molecule type" value="Genomic_DNA"/>
</dbReference>
<evidence type="ECO:0000256" key="10">
    <source>
        <dbReference type="SAM" id="Coils"/>
    </source>
</evidence>
<feature type="compositionally biased region" description="Basic and acidic residues" evidence="11">
    <location>
        <begin position="321"/>
        <end position="332"/>
    </location>
</feature>
<dbReference type="GO" id="GO:0005634">
    <property type="term" value="C:nucleus"/>
    <property type="evidence" value="ECO:0007669"/>
    <property type="project" value="UniProtKB-SubCell"/>
</dbReference>
<evidence type="ECO:0000256" key="9">
    <source>
        <dbReference type="PROSITE-ProRule" id="PRU00042"/>
    </source>
</evidence>
<keyword evidence="10" id="KW-0175">Coiled coil</keyword>
<dbReference type="Gene3D" id="3.30.160.60">
    <property type="entry name" value="Classic Zinc Finger"/>
    <property type="match status" value="2"/>
</dbReference>
<evidence type="ECO:0000259" key="12">
    <source>
        <dbReference type="PROSITE" id="PS50157"/>
    </source>
</evidence>
<dbReference type="InterPro" id="IPR008672">
    <property type="entry name" value="Mad1"/>
</dbReference>
<dbReference type="FunFam" id="3.30.160.60:FF:000870">
    <property type="entry name" value="zinc finger protein 197 isoform X1"/>
    <property type="match status" value="1"/>
</dbReference>
<dbReference type="Proteomes" id="UP000823561">
    <property type="component" value="Chromosome 7"/>
</dbReference>
<feature type="compositionally biased region" description="Polar residues" evidence="11">
    <location>
        <begin position="203"/>
        <end position="230"/>
    </location>
</feature>
<feature type="non-terminal residue" evidence="13">
    <location>
        <position position="356"/>
    </location>
</feature>
<keyword evidence="5" id="KW-0862">Zinc</keyword>
<keyword evidence="3" id="KW-0677">Repeat</keyword>
<organism evidence="13 14">
    <name type="scientific">Alosa alosa</name>
    <name type="common">allis shad</name>
    <dbReference type="NCBI Taxonomy" id="278164"/>
    <lineage>
        <taxon>Eukaryota</taxon>
        <taxon>Metazoa</taxon>
        <taxon>Chordata</taxon>
        <taxon>Craniata</taxon>
        <taxon>Vertebrata</taxon>
        <taxon>Euteleostomi</taxon>
        <taxon>Actinopterygii</taxon>
        <taxon>Neopterygii</taxon>
        <taxon>Teleostei</taxon>
        <taxon>Clupei</taxon>
        <taxon>Clupeiformes</taxon>
        <taxon>Clupeoidei</taxon>
        <taxon>Clupeidae</taxon>
        <taxon>Alosa</taxon>
    </lineage>
</organism>
<reference evidence="13" key="1">
    <citation type="submission" date="2020-10" db="EMBL/GenBank/DDBJ databases">
        <title>Chromosome-scale genome assembly of the Allis shad, Alosa alosa.</title>
        <authorList>
            <person name="Margot Z."/>
            <person name="Christophe K."/>
            <person name="Cabau C."/>
            <person name="Louis A."/>
            <person name="Berthelot C."/>
            <person name="Parey E."/>
            <person name="Roest Crollius H."/>
            <person name="Montfort J."/>
            <person name="Robinson-Rechavi M."/>
            <person name="Bucao C."/>
            <person name="Bouchez O."/>
            <person name="Gislard M."/>
            <person name="Lluch J."/>
            <person name="Milhes M."/>
            <person name="Lampietro C."/>
            <person name="Lopez Roques C."/>
            <person name="Donnadieu C."/>
            <person name="Braasch I."/>
            <person name="Desvignes T."/>
            <person name="Postlethwait J."/>
            <person name="Bobe J."/>
            <person name="Guiguen Y."/>
        </authorList>
    </citation>
    <scope>NUCLEOTIDE SEQUENCE</scope>
    <source>
        <strain evidence="13">M-15738</strain>
        <tissue evidence="13">Blood</tissue>
    </source>
</reference>
<feature type="domain" description="C2H2-type" evidence="12">
    <location>
        <begin position="305"/>
        <end position="332"/>
    </location>
</feature>
<dbReference type="PANTHER" id="PTHR45993:SF6">
    <property type="entry name" value="C2H2-TYPE DOMAIN-CONTAINING PROTEIN"/>
    <property type="match status" value="1"/>
</dbReference>
<feature type="region of interest" description="Disordered" evidence="11">
    <location>
        <begin position="203"/>
        <end position="335"/>
    </location>
</feature>
<evidence type="ECO:0000256" key="1">
    <source>
        <dbReference type="ARBA" id="ARBA00004123"/>
    </source>
</evidence>
<dbReference type="InterPro" id="IPR013087">
    <property type="entry name" value="Znf_C2H2_type"/>
</dbReference>
<feature type="compositionally biased region" description="Basic and acidic residues" evidence="11">
    <location>
        <begin position="288"/>
        <end position="303"/>
    </location>
</feature>
<dbReference type="AlphaFoldDB" id="A0AAV6GS02"/>
<keyword evidence="14" id="KW-1185">Reference proteome</keyword>
<comment type="subcellular location">
    <subcellularLocation>
        <location evidence="1">Nucleus</location>
    </subcellularLocation>
</comment>
<evidence type="ECO:0000313" key="14">
    <source>
        <dbReference type="Proteomes" id="UP000823561"/>
    </source>
</evidence>
<evidence type="ECO:0000256" key="2">
    <source>
        <dbReference type="ARBA" id="ARBA00022723"/>
    </source>
</evidence>
<accession>A0AAV6GS02</accession>
<dbReference type="GO" id="GO:0000978">
    <property type="term" value="F:RNA polymerase II cis-regulatory region sequence-specific DNA binding"/>
    <property type="evidence" value="ECO:0007669"/>
    <property type="project" value="TreeGrafter"/>
</dbReference>
<feature type="region of interest" description="Disordered" evidence="11">
    <location>
        <begin position="1"/>
        <end position="23"/>
    </location>
</feature>
<proteinExistence type="predicted"/>
<evidence type="ECO:0000256" key="8">
    <source>
        <dbReference type="ARBA" id="ARBA00023242"/>
    </source>
</evidence>
<evidence type="ECO:0000256" key="5">
    <source>
        <dbReference type="ARBA" id="ARBA00022833"/>
    </source>
</evidence>
<keyword evidence="7" id="KW-0804">Transcription</keyword>
<dbReference type="Pfam" id="PF00096">
    <property type="entry name" value="zf-C2H2"/>
    <property type="match status" value="2"/>
</dbReference>
<sequence>MQEQEEDTHRLQSTMQKQEEDTLQSFPSCIVGLKSQHTTRHRRDVNTNKGDITQHIDTLDHKQACMDLENATQVIIQVLQTTQMRHKQACINLEKATQVITQALQHEVGRNQELCVVIRRLEEKEAETGRSLTEQVESNKELKLKIDELQKHLEEKNNSLTQANQAVALLKDKLRELLRSKRSNHRTMQEVIEWLQGGESQIKAENSSALQSEQMTSAEELSSGAQSPTGSPGAEGPTGSPGAEGPTGSPGAEGWKASPTQSLPETPVPGTNEEDAGKRSPTSSVSHRQTEDDSRTRTEDHSRKFPCPICGKRFRSRSQIKVHERSHTREKPYSCAQCGKSYTQKTSLTVHERTHS</sequence>
<dbReference type="InterPro" id="IPR036236">
    <property type="entry name" value="Znf_C2H2_sf"/>
</dbReference>
<keyword evidence="6" id="KW-0805">Transcription regulation</keyword>
<evidence type="ECO:0000313" key="13">
    <source>
        <dbReference type="EMBL" id="KAG5277725.1"/>
    </source>
</evidence>
<dbReference type="InterPro" id="IPR051497">
    <property type="entry name" value="Dev/Hematopoietic_TF"/>
</dbReference>
<name>A0AAV6GS02_9TELE</name>
<dbReference type="GO" id="GO:0008270">
    <property type="term" value="F:zinc ion binding"/>
    <property type="evidence" value="ECO:0007669"/>
    <property type="project" value="UniProtKB-KW"/>
</dbReference>
<keyword evidence="8" id="KW-0539">Nucleus</keyword>
<keyword evidence="2" id="KW-0479">Metal-binding</keyword>
<feature type="domain" description="C2H2-type" evidence="12">
    <location>
        <begin position="333"/>
        <end position="356"/>
    </location>
</feature>
<keyword evidence="4 9" id="KW-0863">Zinc-finger</keyword>
<evidence type="ECO:0000256" key="3">
    <source>
        <dbReference type="ARBA" id="ARBA00022737"/>
    </source>
</evidence>
<dbReference type="GO" id="GO:0006357">
    <property type="term" value="P:regulation of transcription by RNA polymerase II"/>
    <property type="evidence" value="ECO:0007669"/>
    <property type="project" value="TreeGrafter"/>
</dbReference>
<gene>
    <name evidence="13" type="ORF">AALO_G00090710</name>
</gene>
<dbReference type="PANTHER" id="PTHR45993">
    <property type="entry name" value="B-CELL LYMPHOMA/LEUKEMIA 11"/>
    <property type="match status" value="1"/>
</dbReference>
<dbReference type="FunFam" id="3.30.160.60:FF:000100">
    <property type="entry name" value="Zinc finger 45-like"/>
    <property type="match status" value="1"/>
</dbReference>